<sequence>MRPPPLLERRKEERYLAPGMVVHCNGEPCAVIDVSRSAVRFVRSQGLLLSREMHELVLELPCTAGVVSYPVRGRIIRSTQLCVVMGYDPPTEDWEQQIKALDTAELTALTDF</sequence>
<accession>A0A380TDZ0</accession>
<reference evidence="1" key="1">
    <citation type="submission" date="2018-07" db="EMBL/GenBank/DDBJ databases">
        <authorList>
            <person name="Quirk P.G."/>
            <person name="Krulwich T.A."/>
        </authorList>
    </citation>
    <scope>NUCLEOTIDE SEQUENCE</scope>
</reference>
<protein>
    <recommendedName>
        <fullName evidence="2">PilZ domain-containing protein</fullName>
    </recommendedName>
</protein>
<name>A0A380TDZ0_9ZZZZ</name>
<dbReference type="EMBL" id="UIDG01000191">
    <property type="protein sequence ID" value="SUS06348.1"/>
    <property type="molecule type" value="Genomic_DNA"/>
</dbReference>
<evidence type="ECO:0008006" key="2">
    <source>
        <dbReference type="Google" id="ProtNLM"/>
    </source>
</evidence>
<proteinExistence type="predicted"/>
<dbReference type="AlphaFoldDB" id="A0A380TDZ0"/>
<gene>
    <name evidence="1" type="ORF">DF3PB_2700001</name>
</gene>
<evidence type="ECO:0000313" key="1">
    <source>
        <dbReference type="EMBL" id="SUS06348.1"/>
    </source>
</evidence>
<organism evidence="1">
    <name type="scientific">metagenome</name>
    <dbReference type="NCBI Taxonomy" id="256318"/>
    <lineage>
        <taxon>unclassified sequences</taxon>
        <taxon>metagenomes</taxon>
    </lineage>
</organism>